<name>A0ABW8L0U7_9GAMM</name>
<keyword evidence="1" id="KW-0812">Transmembrane</keyword>
<gene>
    <name evidence="2" type="ORF">ACI2JU_17555</name>
</gene>
<keyword evidence="1" id="KW-1133">Transmembrane helix</keyword>
<dbReference type="Proteomes" id="UP001620262">
    <property type="component" value="Unassembled WGS sequence"/>
</dbReference>
<dbReference type="RefSeq" id="WP_404676057.1">
    <property type="nucleotide sequence ID" value="NZ_JBJDOT010000027.1"/>
</dbReference>
<sequence length="75" mass="8395">MNLIVAIGFLVGGLVVIFTPTKILLRNDYGAGKLFYKLEKNEDDGLKYARRFYNKLGGALVFVGVFGIFFTVVSW</sequence>
<organism evidence="2 3">
    <name type="scientific">Pseudoalteromonas rhizosphaerae</name>
    <dbReference type="NCBI Taxonomy" id="2518973"/>
    <lineage>
        <taxon>Bacteria</taxon>
        <taxon>Pseudomonadati</taxon>
        <taxon>Pseudomonadota</taxon>
        <taxon>Gammaproteobacteria</taxon>
        <taxon>Alteromonadales</taxon>
        <taxon>Pseudoalteromonadaceae</taxon>
        <taxon>Pseudoalteromonas</taxon>
    </lineage>
</organism>
<keyword evidence="1" id="KW-0472">Membrane</keyword>
<evidence type="ECO:0000313" key="3">
    <source>
        <dbReference type="Proteomes" id="UP001620262"/>
    </source>
</evidence>
<evidence type="ECO:0000313" key="2">
    <source>
        <dbReference type="EMBL" id="MFK3865661.1"/>
    </source>
</evidence>
<feature type="transmembrane region" description="Helical" evidence="1">
    <location>
        <begin position="56"/>
        <end position="73"/>
    </location>
</feature>
<evidence type="ECO:0000256" key="1">
    <source>
        <dbReference type="SAM" id="Phobius"/>
    </source>
</evidence>
<protein>
    <submittedName>
        <fullName evidence="2">Uncharacterized protein</fullName>
    </submittedName>
</protein>
<feature type="transmembrane region" description="Helical" evidence="1">
    <location>
        <begin position="6"/>
        <end position="25"/>
    </location>
</feature>
<comment type="caution">
    <text evidence="2">The sequence shown here is derived from an EMBL/GenBank/DDBJ whole genome shotgun (WGS) entry which is preliminary data.</text>
</comment>
<keyword evidence="3" id="KW-1185">Reference proteome</keyword>
<reference evidence="2 3" key="1">
    <citation type="submission" date="2024-11" db="EMBL/GenBank/DDBJ databases">
        <title>The Natural Products Discovery Center: Release of the First 8490 Sequenced Strains for Exploring Actinobacteria Biosynthetic Diversity.</title>
        <authorList>
            <person name="Kalkreuter E."/>
            <person name="Kautsar S.A."/>
            <person name="Yang D."/>
            <person name="Bader C.D."/>
            <person name="Teijaro C.N."/>
            <person name="Fluegel L."/>
            <person name="Davis C.M."/>
            <person name="Simpson J.R."/>
            <person name="Lauterbach L."/>
            <person name="Steele A.D."/>
            <person name="Gui C."/>
            <person name="Meng S."/>
            <person name="Li G."/>
            <person name="Viehrig K."/>
            <person name="Ye F."/>
            <person name="Su P."/>
            <person name="Kiefer A.F."/>
            <person name="Nichols A."/>
            <person name="Cepeda A.J."/>
            <person name="Yan W."/>
            <person name="Fan B."/>
            <person name="Jiang Y."/>
            <person name="Adhikari A."/>
            <person name="Zheng C.-J."/>
            <person name="Schuster L."/>
            <person name="Cowan T.M."/>
            <person name="Smanski M.J."/>
            <person name="Chevrette M.G."/>
            <person name="De Carvalho L.P.S."/>
            <person name="Shen B."/>
        </authorList>
    </citation>
    <scope>NUCLEOTIDE SEQUENCE [LARGE SCALE GENOMIC DNA]</scope>
    <source>
        <strain evidence="2 3">NPDC078403</strain>
    </source>
</reference>
<accession>A0ABW8L0U7</accession>
<proteinExistence type="predicted"/>
<dbReference type="EMBL" id="JBJDOT010000027">
    <property type="protein sequence ID" value="MFK3865661.1"/>
    <property type="molecule type" value="Genomic_DNA"/>
</dbReference>